<dbReference type="Proteomes" id="UP000438429">
    <property type="component" value="Unassembled WGS sequence"/>
</dbReference>
<proteinExistence type="predicted"/>
<feature type="region of interest" description="Disordered" evidence="1">
    <location>
        <begin position="1"/>
        <end position="28"/>
    </location>
</feature>
<accession>A0A6A4T9C0</accession>
<name>A0A6A4T9C0_SCOMX</name>
<comment type="caution">
    <text evidence="2">The sequence shown here is derived from an EMBL/GenBank/DDBJ whole genome shotgun (WGS) entry which is preliminary data.</text>
</comment>
<evidence type="ECO:0000313" key="2">
    <source>
        <dbReference type="EMBL" id="KAF0044166.1"/>
    </source>
</evidence>
<feature type="compositionally biased region" description="Polar residues" evidence="1">
    <location>
        <begin position="18"/>
        <end position="28"/>
    </location>
</feature>
<reference evidence="2 3" key="1">
    <citation type="submission" date="2019-06" db="EMBL/GenBank/DDBJ databases">
        <title>Draft genomes of female and male turbot (Scophthalmus maximus).</title>
        <authorList>
            <person name="Xu H."/>
            <person name="Xu X.-W."/>
            <person name="Shao C."/>
            <person name="Chen S."/>
        </authorList>
    </citation>
    <scope>NUCLEOTIDE SEQUENCE [LARGE SCALE GENOMIC DNA]</scope>
    <source>
        <strain evidence="2">Ysfricsl-2016a</strain>
        <tissue evidence="2">Blood</tissue>
    </source>
</reference>
<gene>
    <name evidence="2" type="ORF">F2P81_003324</name>
</gene>
<protein>
    <submittedName>
        <fullName evidence="2">Uncharacterized protein</fullName>
    </submittedName>
</protein>
<organism evidence="2 3">
    <name type="scientific">Scophthalmus maximus</name>
    <name type="common">Turbot</name>
    <name type="synonym">Psetta maxima</name>
    <dbReference type="NCBI Taxonomy" id="52904"/>
    <lineage>
        <taxon>Eukaryota</taxon>
        <taxon>Metazoa</taxon>
        <taxon>Chordata</taxon>
        <taxon>Craniata</taxon>
        <taxon>Vertebrata</taxon>
        <taxon>Euteleostomi</taxon>
        <taxon>Actinopterygii</taxon>
        <taxon>Neopterygii</taxon>
        <taxon>Teleostei</taxon>
        <taxon>Neoteleostei</taxon>
        <taxon>Acanthomorphata</taxon>
        <taxon>Carangaria</taxon>
        <taxon>Pleuronectiformes</taxon>
        <taxon>Pleuronectoidei</taxon>
        <taxon>Scophthalmidae</taxon>
        <taxon>Scophthalmus</taxon>
    </lineage>
</organism>
<sequence length="189" mass="20575">MSGDLIGCLSSGSSSGSPVQFGTESRLMGSQSSQRLSALLDSSCEAEKTHCIDLFYIKQCCLNPAPPGEEATALLADEQQQFSRSGPECWTSNKKRNGLGDAQDQRNGLELRVKVKRQDTNGRRKQQKAQVKKTTHWNLTECLEYELAGDSCEKCGGKHGLRSGVCRIQVLPQFVCKFLNGPGFVNGAS</sequence>
<evidence type="ECO:0000313" key="3">
    <source>
        <dbReference type="Proteomes" id="UP000438429"/>
    </source>
</evidence>
<dbReference type="AlphaFoldDB" id="A0A6A4T9C0"/>
<feature type="region of interest" description="Disordered" evidence="1">
    <location>
        <begin position="85"/>
        <end position="106"/>
    </location>
</feature>
<evidence type="ECO:0000256" key="1">
    <source>
        <dbReference type="SAM" id="MobiDB-lite"/>
    </source>
</evidence>
<dbReference type="EMBL" id="VEVO01000003">
    <property type="protein sequence ID" value="KAF0044166.1"/>
    <property type="molecule type" value="Genomic_DNA"/>
</dbReference>